<feature type="coiled-coil region" evidence="23">
    <location>
        <begin position="567"/>
        <end position="594"/>
    </location>
</feature>
<dbReference type="OrthoDB" id="331602at2759"/>
<evidence type="ECO:0000313" key="25">
    <source>
        <dbReference type="EMBL" id="RMX43959.1"/>
    </source>
</evidence>
<evidence type="ECO:0000256" key="7">
    <source>
        <dbReference type="ARBA" id="ARBA00022490"/>
    </source>
</evidence>
<keyword evidence="26" id="KW-1185">Reference proteome</keyword>
<feature type="region of interest" description="Disordered" evidence="24">
    <location>
        <begin position="27"/>
        <end position="72"/>
    </location>
</feature>
<evidence type="ECO:0000256" key="21">
    <source>
        <dbReference type="ARBA" id="ARBA00073985"/>
    </source>
</evidence>
<sequence>MNFLRTPEDSTAVVRIMGEFDQFLTSDPRSRLTYEDPSSDGHEQSQRPSSKSFAKTLNKSRSQGSLFSNEREKDVELIKSRSKIAHLESQMNVLESERKRARIEFEKDSGNDRLERRRMEEKYEDLQKNIQYIAEQEKNAKDQLKDLKKEYETYRNKSEQTIQNLQREKLKLCAEKDELREDSSKKEMDLKNSLFRQGTELAVMQNKLGDTESQLENVKRRLSEVMTQLPELEQLREHSRTAEHRVKKADNLQGKLQRAEQRVTELMRVEIENEELKKKIQKWETEDLSGTKRLRSPAQLAQDVANLQKSQVVLLETQSELKSSAQIHETAYQRAVQELAAVKKESAEFKENGERQKELNQRLQRRLFLVTAERDGCRRILDTYDSSYSSNYDPQIRSRLQEAEDRLKTCHEHIETLELEVNQKSDETSRERLRANQLEVENCELRDKVSNQTAVKPADSALRIELEKLQTENAKLQEQLEIYEINKDQMHMRGYYDPTKTKIVHLSMNPSSVAKQQRGEELENLRKENEYLKRRLTVVEEGGGSPNDTSLLGKLVPETAPSVFKQVEDFKAQLSSAEMKNQRLKEVFKKKIQEFREACYALTGYKIDVIRDNQYRLQSMYAERSTDDLLFESNVKGEMMLLATDFSSQLTDQISTYLNRFNSIPAFLSNITLELFNRQTQTIVIN</sequence>
<dbReference type="Proteomes" id="UP000275408">
    <property type="component" value="Unassembled WGS sequence"/>
</dbReference>
<proteinExistence type="inferred from homology"/>
<evidence type="ECO:0000256" key="14">
    <source>
        <dbReference type="ARBA" id="ARBA00022990"/>
    </source>
</evidence>
<evidence type="ECO:0000313" key="26">
    <source>
        <dbReference type="Proteomes" id="UP000275408"/>
    </source>
</evidence>
<keyword evidence="8" id="KW-1017">Isopeptide bond</keyword>
<dbReference type="EMBL" id="RCHS01003088">
    <property type="protein sequence ID" value="RMX43959.1"/>
    <property type="molecule type" value="Genomic_DNA"/>
</dbReference>
<dbReference type="FunFam" id="1.20.5.170:FF:000051">
    <property type="entry name" value="mitotic spindle assembly checkpoint protein MAD1"/>
    <property type="match status" value="1"/>
</dbReference>
<protein>
    <recommendedName>
        <fullName evidence="21">Mitotic spindle assembly checkpoint protein MAD1</fullName>
    </recommendedName>
    <alternativeName>
        <fullName evidence="22">Mitotic arrest deficient 1-like protein 1</fullName>
    </alternativeName>
</protein>
<comment type="caution">
    <text evidence="25">The sequence shown here is derived from an EMBL/GenBank/DDBJ whole genome shotgun (WGS) entry which is preliminary data.</text>
</comment>
<dbReference type="GO" id="GO:0000776">
    <property type="term" value="C:kinetochore"/>
    <property type="evidence" value="ECO:0007669"/>
    <property type="project" value="UniProtKB-KW"/>
</dbReference>
<evidence type="ECO:0000256" key="15">
    <source>
        <dbReference type="ARBA" id="ARBA00023054"/>
    </source>
</evidence>
<keyword evidence="6" id="KW-0158">Chromosome</keyword>
<dbReference type="Gene3D" id="3.30.457.60">
    <property type="match status" value="1"/>
</dbReference>
<dbReference type="PANTHER" id="PTHR23168:SF0">
    <property type="entry name" value="MITOTIC SPINDLE ASSEMBLY CHECKPOINT PROTEIN MAD1"/>
    <property type="match status" value="1"/>
</dbReference>
<dbReference type="Gene3D" id="1.20.5.170">
    <property type="match status" value="1"/>
</dbReference>
<dbReference type="AlphaFoldDB" id="A0A3M6TRJ6"/>
<keyword evidence="18" id="KW-0131">Cell cycle</keyword>
<feature type="coiled-coil region" evidence="23">
    <location>
        <begin position="325"/>
        <end position="352"/>
    </location>
</feature>
<evidence type="ECO:0000256" key="9">
    <source>
        <dbReference type="ARBA" id="ARBA00022553"/>
    </source>
</evidence>
<dbReference type="STRING" id="46731.A0A3M6TRJ6"/>
<evidence type="ECO:0000256" key="11">
    <source>
        <dbReference type="ARBA" id="ARBA00022776"/>
    </source>
</evidence>
<keyword evidence="12" id="KW-0995">Kinetochore</keyword>
<evidence type="ECO:0000256" key="3">
    <source>
        <dbReference type="ARBA" id="ARBA00004629"/>
    </source>
</evidence>
<keyword evidence="14" id="KW-0007">Acetylation</keyword>
<organism evidence="25 26">
    <name type="scientific">Pocillopora damicornis</name>
    <name type="common">Cauliflower coral</name>
    <name type="synonym">Millepora damicornis</name>
    <dbReference type="NCBI Taxonomy" id="46731"/>
    <lineage>
        <taxon>Eukaryota</taxon>
        <taxon>Metazoa</taxon>
        <taxon>Cnidaria</taxon>
        <taxon>Anthozoa</taxon>
        <taxon>Hexacorallia</taxon>
        <taxon>Scleractinia</taxon>
        <taxon>Astrocoeniina</taxon>
        <taxon>Pocilloporidae</taxon>
        <taxon>Pocillopora</taxon>
    </lineage>
</organism>
<evidence type="ECO:0000256" key="8">
    <source>
        <dbReference type="ARBA" id="ARBA00022499"/>
    </source>
</evidence>
<comment type="function">
    <text evidence="20">Component of the spindle-assembly checkpoint that prevents the onset of anaphase until all chromosomes are properly aligned at the metaphase plate. Forms a heterotetrameric complex with the closed conformation form of MAD2L1 (C-MAD2) at unattached kinetochores during prometaphase, recruits an open conformation of MAD2L1 (O-MAD2) and promotes the conversion of O-MAD2 to C-MAD2, which ensures mitotic checkpoint signaling.</text>
</comment>
<keyword evidence="17" id="KW-0539">Nucleus</keyword>
<evidence type="ECO:0000256" key="19">
    <source>
        <dbReference type="ARBA" id="ARBA00023328"/>
    </source>
</evidence>
<feature type="coiled-coil region" evidence="23">
    <location>
        <begin position="459"/>
        <end position="542"/>
    </location>
</feature>
<evidence type="ECO:0000256" key="6">
    <source>
        <dbReference type="ARBA" id="ARBA00022454"/>
    </source>
</evidence>
<evidence type="ECO:0000256" key="23">
    <source>
        <dbReference type="SAM" id="Coils"/>
    </source>
</evidence>
<dbReference type="Pfam" id="PF05557">
    <property type="entry name" value="MAD"/>
    <property type="match status" value="1"/>
</dbReference>
<dbReference type="GO" id="GO:1990706">
    <property type="term" value="C:MAD1 complex"/>
    <property type="evidence" value="ECO:0007669"/>
    <property type="project" value="UniProtKB-ARBA"/>
</dbReference>
<dbReference type="GO" id="GO:0005635">
    <property type="term" value="C:nuclear envelope"/>
    <property type="evidence" value="ECO:0007669"/>
    <property type="project" value="UniProtKB-SubCell"/>
</dbReference>
<dbReference type="PANTHER" id="PTHR23168">
    <property type="entry name" value="MITOTIC SPINDLE ASSEMBLY CHECKPOINT PROTEIN MAD1 MITOTIC ARREST DEFICIENT-LIKE PROTEIN 1"/>
    <property type="match status" value="1"/>
</dbReference>
<dbReference type="GO" id="GO:0005813">
    <property type="term" value="C:centrosome"/>
    <property type="evidence" value="ECO:0007669"/>
    <property type="project" value="UniProtKB-SubCell"/>
</dbReference>
<dbReference type="FunFam" id="3.30.457.60:FF:000002">
    <property type="entry name" value="Mitotic spindle assembly checkpoint protein MAD1"/>
    <property type="match status" value="1"/>
</dbReference>
<evidence type="ECO:0000256" key="12">
    <source>
        <dbReference type="ARBA" id="ARBA00022838"/>
    </source>
</evidence>
<evidence type="ECO:0000256" key="13">
    <source>
        <dbReference type="ARBA" id="ARBA00022843"/>
    </source>
</evidence>
<keyword evidence="15 23" id="KW-0175">Coiled coil</keyword>
<evidence type="ECO:0000256" key="16">
    <source>
        <dbReference type="ARBA" id="ARBA00023212"/>
    </source>
</evidence>
<keyword evidence="13" id="KW-0832">Ubl conjugation</keyword>
<dbReference type="GO" id="GO:0051315">
    <property type="term" value="P:attachment of mitotic spindle microtubules to kinetochore"/>
    <property type="evidence" value="ECO:0007669"/>
    <property type="project" value="TreeGrafter"/>
</dbReference>
<dbReference type="GO" id="GO:1990728">
    <property type="term" value="C:mitotic spindle assembly checkpoint MAD1-MAD2 complex"/>
    <property type="evidence" value="ECO:0007669"/>
    <property type="project" value="UniProtKB-ARBA"/>
</dbReference>
<feature type="compositionally biased region" description="Basic and acidic residues" evidence="24">
    <location>
        <begin position="28"/>
        <end position="45"/>
    </location>
</feature>
<comment type="similarity">
    <text evidence="5">Belongs to the MAD1 family.</text>
</comment>
<evidence type="ECO:0000256" key="1">
    <source>
        <dbReference type="ARBA" id="ARBA00004259"/>
    </source>
</evidence>
<evidence type="ECO:0000256" key="18">
    <source>
        <dbReference type="ARBA" id="ARBA00023306"/>
    </source>
</evidence>
<evidence type="ECO:0000256" key="20">
    <source>
        <dbReference type="ARBA" id="ARBA00053509"/>
    </source>
</evidence>
<dbReference type="GO" id="GO:0072686">
    <property type="term" value="C:mitotic spindle"/>
    <property type="evidence" value="ECO:0007669"/>
    <property type="project" value="TreeGrafter"/>
</dbReference>
<evidence type="ECO:0000256" key="5">
    <source>
        <dbReference type="ARBA" id="ARBA00008029"/>
    </source>
</evidence>
<keyword evidence="11" id="KW-0498">Mitosis</keyword>
<dbReference type="InterPro" id="IPR008672">
    <property type="entry name" value="Mad1"/>
</dbReference>
<evidence type="ECO:0000256" key="10">
    <source>
        <dbReference type="ARBA" id="ARBA00022618"/>
    </source>
</evidence>
<evidence type="ECO:0000256" key="4">
    <source>
        <dbReference type="ARBA" id="ARBA00004647"/>
    </source>
</evidence>
<evidence type="ECO:0000256" key="17">
    <source>
        <dbReference type="ARBA" id="ARBA00023242"/>
    </source>
</evidence>
<keyword evidence="16" id="KW-0206">Cytoskeleton</keyword>
<dbReference type="Gene3D" id="6.10.250.90">
    <property type="match status" value="1"/>
</dbReference>
<feature type="compositionally biased region" description="Polar residues" evidence="24">
    <location>
        <begin position="46"/>
        <end position="68"/>
    </location>
</feature>
<evidence type="ECO:0000256" key="24">
    <source>
        <dbReference type="SAM" id="MobiDB-lite"/>
    </source>
</evidence>
<gene>
    <name evidence="25" type="ORF">pdam_00019816</name>
</gene>
<name>A0A3M6TRJ6_POCDA</name>
<keyword evidence="7" id="KW-0963">Cytoplasm</keyword>
<dbReference type="GO" id="GO:0051301">
    <property type="term" value="P:cell division"/>
    <property type="evidence" value="ECO:0007669"/>
    <property type="project" value="UniProtKB-KW"/>
</dbReference>
<dbReference type="SUPFAM" id="SSF75704">
    <property type="entry name" value="Mitotic arrest deficient-like 1, Mad1"/>
    <property type="match status" value="1"/>
</dbReference>
<evidence type="ECO:0000256" key="2">
    <source>
        <dbReference type="ARBA" id="ARBA00004300"/>
    </source>
</evidence>
<keyword evidence="19" id="KW-0137">Centromere</keyword>
<accession>A0A3M6TRJ6</accession>
<dbReference type="GO" id="GO:0000922">
    <property type="term" value="C:spindle pole"/>
    <property type="evidence" value="ECO:0007669"/>
    <property type="project" value="UniProtKB-SubCell"/>
</dbReference>
<evidence type="ECO:0000256" key="22">
    <source>
        <dbReference type="ARBA" id="ARBA00075803"/>
    </source>
</evidence>
<keyword evidence="10" id="KW-0132">Cell division</keyword>
<feature type="coiled-coil region" evidence="23">
    <location>
        <begin position="77"/>
        <end position="286"/>
    </location>
</feature>
<keyword evidence="9" id="KW-0597">Phosphoprotein</keyword>
<dbReference type="GO" id="GO:0007094">
    <property type="term" value="P:mitotic spindle assembly checkpoint signaling"/>
    <property type="evidence" value="ECO:0007669"/>
    <property type="project" value="InterPro"/>
</dbReference>
<reference evidence="25 26" key="1">
    <citation type="journal article" date="2018" name="Sci. Rep.">
        <title>Comparative analysis of the Pocillopora damicornis genome highlights role of immune system in coral evolution.</title>
        <authorList>
            <person name="Cunning R."/>
            <person name="Bay R.A."/>
            <person name="Gillette P."/>
            <person name="Baker A.C."/>
            <person name="Traylor-Knowles N."/>
        </authorList>
    </citation>
    <scope>NUCLEOTIDE SEQUENCE [LARGE SCALE GENOMIC DNA]</scope>
    <source>
        <strain evidence="25">RSMAS</strain>
        <tissue evidence="25">Whole animal</tissue>
    </source>
</reference>
<comment type="subcellular location">
    <subcellularLocation>
        <location evidence="3">Chromosome</location>
        <location evidence="3">Centromere</location>
        <location evidence="3">Kinetochore</location>
    </subcellularLocation>
    <subcellularLocation>
        <location evidence="2">Cytoplasm</location>
        <location evidence="2">Cytoskeleton</location>
        <location evidence="2">Microtubule organizing center</location>
        <location evidence="2">Centrosome</location>
    </subcellularLocation>
    <subcellularLocation>
        <location evidence="4">Cytoplasm</location>
        <location evidence="4">Cytoskeleton</location>
        <location evidence="4">Spindle pole</location>
    </subcellularLocation>
    <subcellularLocation>
        <location evidence="1">Nucleus envelope</location>
    </subcellularLocation>
</comment>